<evidence type="ECO:0000256" key="5">
    <source>
        <dbReference type="ARBA" id="ARBA00023163"/>
    </source>
</evidence>
<dbReference type="GO" id="GO:0008270">
    <property type="term" value="F:zinc ion binding"/>
    <property type="evidence" value="ECO:0007669"/>
    <property type="project" value="InterPro"/>
</dbReference>
<evidence type="ECO:0000256" key="4">
    <source>
        <dbReference type="ARBA" id="ARBA00023125"/>
    </source>
</evidence>
<keyword evidence="3" id="KW-0805">Transcription regulation</keyword>
<evidence type="ECO:0000256" key="2">
    <source>
        <dbReference type="ARBA" id="ARBA00022833"/>
    </source>
</evidence>
<reference evidence="9 10" key="1">
    <citation type="journal article" date="2018" name="G3 (Bethesda)">
        <title>Phylogenetic and Phylogenomic Definition of Rhizopus Species.</title>
        <authorList>
            <person name="Gryganskyi A.P."/>
            <person name="Golan J."/>
            <person name="Dolatabadi S."/>
            <person name="Mondo S."/>
            <person name="Robb S."/>
            <person name="Idnurm A."/>
            <person name="Muszewska A."/>
            <person name="Steczkiewicz K."/>
            <person name="Masonjones S."/>
            <person name="Liao H.L."/>
            <person name="Gajdeczka M.T."/>
            <person name="Anike F."/>
            <person name="Vuek A."/>
            <person name="Anishchenko I.M."/>
            <person name="Voigt K."/>
            <person name="de Hoog G.S."/>
            <person name="Smith M.E."/>
            <person name="Heitman J."/>
            <person name="Vilgalys R."/>
            <person name="Stajich J.E."/>
        </authorList>
    </citation>
    <scope>NUCLEOTIDE SEQUENCE [LARGE SCALE GENOMIC DNA]</scope>
    <source>
        <strain evidence="9 10">LSU 92-RS-03</strain>
    </source>
</reference>
<keyword evidence="2" id="KW-0862">Zinc</keyword>
<evidence type="ECO:0000256" key="1">
    <source>
        <dbReference type="ARBA" id="ARBA00022723"/>
    </source>
</evidence>
<dbReference type="EMBL" id="PJQM01000023">
    <property type="protein sequence ID" value="RCI07161.1"/>
    <property type="molecule type" value="Genomic_DNA"/>
</dbReference>
<evidence type="ECO:0000259" key="8">
    <source>
        <dbReference type="Pfam" id="PF04082"/>
    </source>
</evidence>
<keyword evidence="1" id="KW-0479">Metal-binding</keyword>
<gene>
    <name evidence="9" type="ORF">CU098_013558</name>
</gene>
<keyword evidence="7" id="KW-0175">Coiled coil</keyword>
<dbReference type="PANTHER" id="PTHR31313">
    <property type="entry name" value="TY1 ENHANCER ACTIVATOR"/>
    <property type="match status" value="1"/>
</dbReference>
<keyword evidence="5" id="KW-0804">Transcription</keyword>
<evidence type="ECO:0000256" key="3">
    <source>
        <dbReference type="ARBA" id="ARBA00023015"/>
    </source>
</evidence>
<feature type="domain" description="Xylanolytic transcriptional activator regulatory" evidence="8">
    <location>
        <begin position="170"/>
        <end position="440"/>
    </location>
</feature>
<dbReference type="PANTHER" id="PTHR31313:SF81">
    <property type="entry name" value="TY1 ENHANCER ACTIVATOR"/>
    <property type="match status" value="1"/>
</dbReference>
<organism evidence="9 10">
    <name type="scientific">Rhizopus stolonifer</name>
    <name type="common">Rhizopus nigricans</name>
    <dbReference type="NCBI Taxonomy" id="4846"/>
    <lineage>
        <taxon>Eukaryota</taxon>
        <taxon>Fungi</taxon>
        <taxon>Fungi incertae sedis</taxon>
        <taxon>Mucoromycota</taxon>
        <taxon>Mucoromycotina</taxon>
        <taxon>Mucoromycetes</taxon>
        <taxon>Mucorales</taxon>
        <taxon>Mucorineae</taxon>
        <taxon>Rhizopodaceae</taxon>
        <taxon>Rhizopus</taxon>
    </lineage>
</organism>
<feature type="coiled-coil region" evidence="7">
    <location>
        <begin position="5"/>
        <end position="32"/>
    </location>
</feature>
<evidence type="ECO:0000256" key="6">
    <source>
        <dbReference type="ARBA" id="ARBA00023242"/>
    </source>
</evidence>
<evidence type="ECO:0000313" key="10">
    <source>
        <dbReference type="Proteomes" id="UP000253551"/>
    </source>
</evidence>
<dbReference type="STRING" id="4846.A0A367KY78"/>
<dbReference type="GO" id="GO:0003677">
    <property type="term" value="F:DNA binding"/>
    <property type="evidence" value="ECO:0007669"/>
    <property type="project" value="UniProtKB-KW"/>
</dbReference>
<dbReference type="OrthoDB" id="2406834at2759"/>
<keyword evidence="4" id="KW-0238">DNA-binding</keyword>
<proteinExistence type="predicted"/>
<protein>
    <recommendedName>
        <fullName evidence="8">Xylanolytic transcriptional activator regulatory domain-containing protein</fullName>
    </recommendedName>
</protein>
<dbReference type="Pfam" id="PF04082">
    <property type="entry name" value="Fungal_trans"/>
    <property type="match status" value="1"/>
</dbReference>
<dbReference type="AlphaFoldDB" id="A0A367KY78"/>
<evidence type="ECO:0000313" key="9">
    <source>
        <dbReference type="EMBL" id="RCI07161.1"/>
    </source>
</evidence>
<evidence type="ECO:0000256" key="7">
    <source>
        <dbReference type="SAM" id="Coils"/>
    </source>
</evidence>
<dbReference type="GO" id="GO:0006351">
    <property type="term" value="P:DNA-templated transcription"/>
    <property type="evidence" value="ECO:0007669"/>
    <property type="project" value="InterPro"/>
</dbReference>
<dbReference type="CDD" id="cd12148">
    <property type="entry name" value="fungal_TF_MHR"/>
    <property type="match status" value="1"/>
</dbReference>
<comment type="caution">
    <text evidence="9">The sequence shown here is derived from an EMBL/GenBank/DDBJ whole genome shotgun (WGS) entry which is preliminary data.</text>
</comment>
<name>A0A367KY78_RHIST</name>
<keyword evidence="6" id="KW-0539">Nucleus</keyword>
<keyword evidence="10" id="KW-1185">Reference proteome</keyword>
<accession>A0A367KY78</accession>
<sequence length="622" mass="72448">MFLLFRCLVSYAENLENRIEQLEEEIQMSSLSNLEGDTLYCEIERSKKRRLENGDDQNKLADLLENCGILDPSLRHSYSVQYLGSISTFHILCDKIDLSKTKWSSHSIRRFGDDVVLVYNGKKREEKEGGLCGEDVEFEWPKDIEPVKEDFHKYIYAMTGIDKHTSARLLKIYFANIHPILPVIDKTEFINQYRGRLNSRPSGELLNAMFGAASRFAEHACSEQETNNKLPSDAQWELPTNWSIQFFDRAEYLISNQNIPTLSKLQAILLVLHHRKDRNLKISEAWQLEGLAQLLGLHRSCEHWDIPRREKETRKRIWWVLYMTDVFQSSILGRADMTVEYPSATADWEEVMDAYKEDKEKILKKESFPRFPSLVTPIQATTAAENKPRIYELFLELIKLSRIINRILSGLHTPQAKKYSFEYGSDRIVATLDRELKEWRYDFSETIKSSHIPDFNQKRGHFAPTVAREELIKGYLLSKKIKEFTLNAYIMAQFYEKLIAHLDNFEKNRLTEVAEKSITVMSSEENTNYENPFCLSDAAFMGQESFDFLQSGFNSTGNMNLAGLQTTVIPESLMDLDNLHLFRNDPSNLFWSLPSEFDNNTLMTWLDNMNDVEWLPLEQSFE</sequence>
<dbReference type="Proteomes" id="UP000253551">
    <property type="component" value="Unassembled WGS sequence"/>
</dbReference>
<dbReference type="InterPro" id="IPR007219">
    <property type="entry name" value="XnlR_reg_dom"/>
</dbReference>
<dbReference type="InterPro" id="IPR051615">
    <property type="entry name" value="Transcr_Regulatory_Elem"/>
</dbReference>